<comment type="caution">
    <text evidence="1">The sequence shown here is derived from an EMBL/GenBank/DDBJ whole genome shotgun (WGS) entry which is preliminary data.</text>
</comment>
<proteinExistence type="predicted"/>
<sequence>MRAPINEYYTDKEYEFALKEMRRIMERKRALAEAQAAQKAREKVKKEFQTRAKQIALETKTTITNISSQMDTAIRGNILKRLEMYVPNMLVKYDDIGK</sequence>
<organism evidence="1 2">
    <name type="scientific">Streptococcus sanguinis</name>
    <dbReference type="NCBI Taxonomy" id="1305"/>
    <lineage>
        <taxon>Bacteria</taxon>
        <taxon>Bacillati</taxon>
        <taxon>Bacillota</taxon>
        <taxon>Bacilli</taxon>
        <taxon>Lactobacillales</taxon>
        <taxon>Streptococcaceae</taxon>
        <taxon>Streptococcus</taxon>
    </lineage>
</organism>
<protein>
    <submittedName>
        <fullName evidence="1">Uncharacterized protein</fullName>
    </submittedName>
</protein>
<evidence type="ECO:0000313" key="2">
    <source>
        <dbReference type="Proteomes" id="UP000269317"/>
    </source>
</evidence>
<dbReference type="AlphaFoldDB" id="A0A3R9GRU4"/>
<dbReference type="Proteomes" id="UP000269317">
    <property type="component" value="Unassembled WGS sequence"/>
</dbReference>
<accession>A0A3R9GRU4</accession>
<dbReference type="EMBL" id="RJML01000001">
    <property type="protein sequence ID" value="RSI12061.1"/>
    <property type="molecule type" value="Genomic_DNA"/>
</dbReference>
<reference evidence="1 2" key="1">
    <citation type="submission" date="2018-11" db="EMBL/GenBank/DDBJ databases">
        <title>Species Designations Belie Phenotypic and Genotypic Heterogeneity in Oral Streptococci.</title>
        <authorList>
            <person name="Velsko I."/>
        </authorList>
    </citation>
    <scope>NUCLEOTIDE SEQUENCE [LARGE SCALE GENOMIC DNA]</scope>
    <source>
        <strain evidence="1 2">KLC03</strain>
    </source>
</reference>
<evidence type="ECO:0000313" key="1">
    <source>
        <dbReference type="EMBL" id="RSI12061.1"/>
    </source>
</evidence>
<dbReference type="RefSeq" id="WP_049552805.1">
    <property type="nucleotide sequence ID" value="NZ_CP076614.1"/>
</dbReference>
<name>A0A3R9GRU4_STRSA</name>
<gene>
    <name evidence="1" type="ORF">D8887_00115</name>
</gene>